<evidence type="ECO:0000313" key="1">
    <source>
        <dbReference type="EMBL" id="TWT38218.1"/>
    </source>
</evidence>
<proteinExistence type="predicted"/>
<dbReference type="AlphaFoldDB" id="A0A5C5VI30"/>
<organism evidence="1 2">
    <name type="scientific">Posidoniimonas corsicana</name>
    <dbReference type="NCBI Taxonomy" id="1938618"/>
    <lineage>
        <taxon>Bacteria</taxon>
        <taxon>Pseudomonadati</taxon>
        <taxon>Planctomycetota</taxon>
        <taxon>Planctomycetia</taxon>
        <taxon>Pirellulales</taxon>
        <taxon>Lacipirellulaceae</taxon>
        <taxon>Posidoniimonas</taxon>
    </lineage>
</organism>
<accession>A0A5C5VI30</accession>
<keyword evidence="2" id="KW-1185">Reference proteome</keyword>
<dbReference type="Proteomes" id="UP000316714">
    <property type="component" value="Unassembled WGS sequence"/>
</dbReference>
<gene>
    <name evidence="1" type="ORF">KOR34_31870</name>
</gene>
<dbReference type="EMBL" id="SIHJ01000001">
    <property type="protein sequence ID" value="TWT38218.1"/>
    <property type="molecule type" value="Genomic_DNA"/>
</dbReference>
<protein>
    <submittedName>
        <fullName evidence="1">Uncharacterized protein</fullName>
    </submittedName>
</protein>
<evidence type="ECO:0000313" key="2">
    <source>
        <dbReference type="Proteomes" id="UP000316714"/>
    </source>
</evidence>
<dbReference type="OrthoDB" id="3078180at2"/>
<name>A0A5C5VI30_9BACT</name>
<dbReference type="RefSeq" id="WP_146565585.1">
    <property type="nucleotide sequence ID" value="NZ_SIHJ01000001.1"/>
</dbReference>
<sequence>MARLIEIEIRESPLTYTNQRSWAFHPTGHHVRELLRHHLGRGYVLDGSTKFSVIFGPRPKQEEPLNTLLGVTWCYIEDFDVGDYMLRPVEIQQESILNELTKALLKAASAVGSDTAAITDAANAVRESGFAEEITIDKLACATKDRRLWVRANRCLGPRIGECWEARVFDSDSAVIGNDPMTACPHYLNCTDRFSKSTIGETLYQITSNRTGSIEYTLNLLPYLDNR</sequence>
<comment type="caution">
    <text evidence="1">The sequence shown here is derived from an EMBL/GenBank/DDBJ whole genome shotgun (WGS) entry which is preliminary data.</text>
</comment>
<reference evidence="1 2" key="1">
    <citation type="submission" date="2019-02" db="EMBL/GenBank/DDBJ databases">
        <title>Deep-cultivation of Planctomycetes and their phenomic and genomic characterization uncovers novel biology.</title>
        <authorList>
            <person name="Wiegand S."/>
            <person name="Jogler M."/>
            <person name="Boedeker C."/>
            <person name="Pinto D."/>
            <person name="Vollmers J."/>
            <person name="Rivas-Marin E."/>
            <person name="Kohn T."/>
            <person name="Peeters S.H."/>
            <person name="Heuer A."/>
            <person name="Rast P."/>
            <person name="Oberbeckmann S."/>
            <person name="Bunk B."/>
            <person name="Jeske O."/>
            <person name="Meyerdierks A."/>
            <person name="Storesund J.E."/>
            <person name="Kallscheuer N."/>
            <person name="Luecker S."/>
            <person name="Lage O.M."/>
            <person name="Pohl T."/>
            <person name="Merkel B.J."/>
            <person name="Hornburger P."/>
            <person name="Mueller R.-W."/>
            <person name="Bruemmer F."/>
            <person name="Labrenz M."/>
            <person name="Spormann A.M."/>
            <person name="Op Den Camp H."/>
            <person name="Overmann J."/>
            <person name="Amann R."/>
            <person name="Jetten M.S.M."/>
            <person name="Mascher T."/>
            <person name="Medema M.H."/>
            <person name="Devos D.P."/>
            <person name="Kaster A.-K."/>
            <person name="Ovreas L."/>
            <person name="Rohde M."/>
            <person name="Galperin M.Y."/>
            <person name="Jogler C."/>
        </authorList>
    </citation>
    <scope>NUCLEOTIDE SEQUENCE [LARGE SCALE GENOMIC DNA]</scope>
    <source>
        <strain evidence="1 2">KOR34</strain>
    </source>
</reference>